<gene>
    <name evidence="1" type="ORF">AWC31_09115</name>
</gene>
<evidence type="ECO:0000313" key="2">
    <source>
        <dbReference type="Proteomes" id="UP000193964"/>
    </source>
</evidence>
<accession>A0A1X2ETJ0</accession>
<protein>
    <submittedName>
        <fullName evidence="1">Uncharacterized protein</fullName>
    </submittedName>
</protein>
<sequence>MLIGMSQLLAGPVVDLSVNDGRFRENGRQSQSFTIARCHMAFKSVGGRPKLSGRGLNEDQSAWRCGQWKVVEFLLAKLGRLRVEITLFYP</sequence>
<proteinExistence type="predicted"/>
<dbReference type="EMBL" id="LQQA01000034">
    <property type="protein sequence ID" value="ORX09109.1"/>
    <property type="molecule type" value="Genomic_DNA"/>
</dbReference>
<organism evidence="1 2">
    <name type="scientific">Mycolicibacterium wolinskyi</name>
    <dbReference type="NCBI Taxonomy" id="59750"/>
    <lineage>
        <taxon>Bacteria</taxon>
        <taxon>Bacillati</taxon>
        <taxon>Actinomycetota</taxon>
        <taxon>Actinomycetes</taxon>
        <taxon>Mycobacteriales</taxon>
        <taxon>Mycobacteriaceae</taxon>
        <taxon>Mycolicibacterium</taxon>
    </lineage>
</organism>
<name>A0A1X2ETJ0_9MYCO</name>
<dbReference type="AlphaFoldDB" id="A0A1X2ETJ0"/>
<reference evidence="1 2" key="1">
    <citation type="submission" date="2016-01" db="EMBL/GenBank/DDBJ databases">
        <title>The new phylogeny of the genus Mycobacterium.</title>
        <authorList>
            <person name="Tarcisio F."/>
            <person name="Conor M."/>
            <person name="Antonella G."/>
            <person name="Elisabetta G."/>
            <person name="Giulia F.S."/>
            <person name="Sara T."/>
            <person name="Anna F."/>
            <person name="Clotilde B."/>
            <person name="Roberto B."/>
            <person name="Veronica D.S."/>
            <person name="Fabio R."/>
            <person name="Monica P."/>
            <person name="Olivier J."/>
            <person name="Enrico T."/>
            <person name="Nicola S."/>
        </authorList>
    </citation>
    <scope>NUCLEOTIDE SEQUENCE [LARGE SCALE GENOMIC DNA]</scope>
    <source>
        <strain evidence="1 2">ATCC 700010</strain>
    </source>
</reference>
<comment type="caution">
    <text evidence="1">The sequence shown here is derived from an EMBL/GenBank/DDBJ whole genome shotgun (WGS) entry which is preliminary data.</text>
</comment>
<dbReference type="Proteomes" id="UP000193964">
    <property type="component" value="Unassembled WGS sequence"/>
</dbReference>
<evidence type="ECO:0000313" key="1">
    <source>
        <dbReference type="EMBL" id="ORX09109.1"/>
    </source>
</evidence>